<evidence type="ECO:0000313" key="3">
    <source>
        <dbReference type="Proteomes" id="UP000075321"/>
    </source>
</evidence>
<name>A0A151A861_9EURY</name>
<reference evidence="2 3" key="1">
    <citation type="submission" date="2016-02" db="EMBL/GenBank/DDBJ databases">
        <title>Genome sequence of Halalkalicoccus paucihalophilus DSM 24557.</title>
        <authorList>
            <person name="Poehlein A."/>
            <person name="Daniel R."/>
        </authorList>
    </citation>
    <scope>NUCLEOTIDE SEQUENCE [LARGE SCALE GENOMIC DNA]</scope>
    <source>
        <strain evidence="2 3">DSM 24557</strain>
    </source>
</reference>
<dbReference type="RefSeq" id="WP_245634249.1">
    <property type="nucleotide sequence ID" value="NZ_LTAZ01000017.1"/>
</dbReference>
<evidence type="ECO:0000313" key="2">
    <source>
        <dbReference type="EMBL" id="KYH23886.1"/>
    </source>
</evidence>
<accession>A0A151A861</accession>
<sequence>MDAVTGELDRLPEATVLVSLPHVDSNENEEWDFFDEDDEDPAYGFEDVGAPTDGSFAPPGPDRPTDIEAVVPLEENEDEFHISRPDDDLHNGEADDDDLKHDDD</sequence>
<dbReference type="Proteomes" id="UP000075321">
    <property type="component" value="Unassembled WGS sequence"/>
</dbReference>
<organism evidence="2 3">
    <name type="scientific">Halalkalicoccus paucihalophilus</name>
    <dbReference type="NCBI Taxonomy" id="1008153"/>
    <lineage>
        <taxon>Archaea</taxon>
        <taxon>Methanobacteriati</taxon>
        <taxon>Methanobacteriota</taxon>
        <taxon>Stenosarchaea group</taxon>
        <taxon>Halobacteria</taxon>
        <taxon>Halobacteriales</taxon>
        <taxon>Halococcaceae</taxon>
        <taxon>Halalkalicoccus</taxon>
    </lineage>
</organism>
<feature type="compositionally biased region" description="Basic and acidic residues" evidence="1">
    <location>
        <begin position="79"/>
        <end position="104"/>
    </location>
</feature>
<keyword evidence="3" id="KW-1185">Reference proteome</keyword>
<comment type="caution">
    <text evidence="2">The sequence shown here is derived from an EMBL/GenBank/DDBJ whole genome shotgun (WGS) entry which is preliminary data.</text>
</comment>
<dbReference type="AlphaFoldDB" id="A0A151A861"/>
<evidence type="ECO:0000256" key="1">
    <source>
        <dbReference type="SAM" id="MobiDB-lite"/>
    </source>
</evidence>
<dbReference type="PATRIC" id="fig|1008153.3.peg.4244"/>
<gene>
    <name evidence="2" type="ORF">HAPAU_39650</name>
</gene>
<protein>
    <submittedName>
        <fullName evidence="2">Uncharacterized protein</fullName>
    </submittedName>
</protein>
<proteinExistence type="predicted"/>
<feature type="region of interest" description="Disordered" evidence="1">
    <location>
        <begin position="34"/>
        <end position="104"/>
    </location>
</feature>
<dbReference type="EMBL" id="LTAZ01000017">
    <property type="protein sequence ID" value="KYH23886.1"/>
    <property type="molecule type" value="Genomic_DNA"/>
</dbReference>